<dbReference type="Proteomes" id="UP001499854">
    <property type="component" value="Unassembled WGS sequence"/>
</dbReference>
<dbReference type="Pfam" id="PF13649">
    <property type="entry name" value="Methyltransf_25"/>
    <property type="match status" value="1"/>
</dbReference>
<dbReference type="InterPro" id="IPR050508">
    <property type="entry name" value="Methyltransf_Superfamily"/>
</dbReference>
<dbReference type="CDD" id="cd02440">
    <property type="entry name" value="AdoMet_MTases"/>
    <property type="match status" value="1"/>
</dbReference>
<keyword evidence="2" id="KW-0808">Transferase</keyword>
<dbReference type="PANTHER" id="PTHR42912">
    <property type="entry name" value="METHYLTRANSFERASE"/>
    <property type="match status" value="1"/>
</dbReference>
<protein>
    <submittedName>
        <fullName evidence="2">Class I SAM-dependent methyltransferase</fullName>
    </submittedName>
</protein>
<accession>A0ABP5EC88</accession>
<keyword evidence="3" id="KW-1185">Reference proteome</keyword>
<organism evidence="2 3">
    <name type="scientific">Catenulispora subtropica</name>
    <dbReference type="NCBI Taxonomy" id="450798"/>
    <lineage>
        <taxon>Bacteria</taxon>
        <taxon>Bacillati</taxon>
        <taxon>Actinomycetota</taxon>
        <taxon>Actinomycetes</taxon>
        <taxon>Catenulisporales</taxon>
        <taxon>Catenulisporaceae</taxon>
        <taxon>Catenulispora</taxon>
    </lineage>
</organism>
<name>A0ABP5EC88_9ACTN</name>
<dbReference type="EMBL" id="BAAAQM010000054">
    <property type="protein sequence ID" value="GAA1995301.1"/>
    <property type="molecule type" value="Genomic_DNA"/>
</dbReference>
<dbReference type="Gene3D" id="3.40.50.150">
    <property type="entry name" value="Vaccinia Virus protein VP39"/>
    <property type="match status" value="1"/>
</dbReference>
<evidence type="ECO:0000313" key="2">
    <source>
        <dbReference type="EMBL" id="GAA1995301.1"/>
    </source>
</evidence>
<feature type="domain" description="Methyltransferase" evidence="1">
    <location>
        <begin position="46"/>
        <end position="136"/>
    </location>
</feature>
<dbReference type="InterPro" id="IPR041698">
    <property type="entry name" value="Methyltransf_25"/>
</dbReference>
<reference evidence="3" key="1">
    <citation type="journal article" date="2019" name="Int. J. Syst. Evol. Microbiol.">
        <title>The Global Catalogue of Microorganisms (GCM) 10K type strain sequencing project: providing services to taxonomists for standard genome sequencing and annotation.</title>
        <authorList>
            <consortium name="The Broad Institute Genomics Platform"/>
            <consortium name="The Broad Institute Genome Sequencing Center for Infectious Disease"/>
            <person name="Wu L."/>
            <person name="Ma J."/>
        </authorList>
    </citation>
    <scope>NUCLEOTIDE SEQUENCE [LARGE SCALE GENOMIC DNA]</scope>
    <source>
        <strain evidence="3">JCM 16013</strain>
    </source>
</reference>
<proteinExistence type="predicted"/>
<dbReference type="GO" id="GO:0032259">
    <property type="term" value="P:methylation"/>
    <property type="evidence" value="ECO:0007669"/>
    <property type="project" value="UniProtKB-KW"/>
</dbReference>
<dbReference type="InterPro" id="IPR029063">
    <property type="entry name" value="SAM-dependent_MTases_sf"/>
</dbReference>
<keyword evidence="2" id="KW-0489">Methyltransferase</keyword>
<dbReference type="SUPFAM" id="SSF53335">
    <property type="entry name" value="S-adenosyl-L-methionine-dependent methyltransferases"/>
    <property type="match status" value="1"/>
</dbReference>
<dbReference type="RefSeq" id="WP_344661461.1">
    <property type="nucleotide sequence ID" value="NZ_BAAAQM010000054.1"/>
</dbReference>
<gene>
    <name evidence="2" type="ORF">GCM10009838_70030</name>
</gene>
<evidence type="ECO:0000313" key="3">
    <source>
        <dbReference type="Proteomes" id="UP001499854"/>
    </source>
</evidence>
<sequence>MSVQESYDEAAERYAARFGDSLSKYPMERGLLRAFAELAQEVGGPVADVGCGPGHITGFLSSLGLETFGVDLSPGMIEQARKANPALRFEVGSADALDVADGALSGVLSRYAIIHTAPEDVPAVLAEFHRVLAPGGHLLISFPGSDGASPPTQSYDHSVVVAYRWWPDHFSSLLQEAGLEEVGRMIQRASPDAPRPFPVVDILARRSN</sequence>
<dbReference type="GO" id="GO:0008168">
    <property type="term" value="F:methyltransferase activity"/>
    <property type="evidence" value="ECO:0007669"/>
    <property type="project" value="UniProtKB-KW"/>
</dbReference>
<comment type="caution">
    <text evidence="2">The sequence shown here is derived from an EMBL/GenBank/DDBJ whole genome shotgun (WGS) entry which is preliminary data.</text>
</comment>
<evidence type="ECO:0000259" key="1">
    <source>
        <dbReference type="Pfam" id="PF13649"/>
    </source>
</evidence>